<keyword evidence="2" id="KW-0813">Transport</keyword>
<dbReference type="PANTHER" id="PTHR32507">
    <property type="entry name" value="NA(+)/H(+) ANTIPORTER 1"/>
    <property type="match status" value="1"/>
</dbReference>
<keyword evidence="8" id="KW-1185">Reference proteome</keyword>
<keyword evidence="6" id="KW-0472">Membrane</keyword>
<feature type="transmembrane region" description="Helical" evidence="6">
    <location>
        <begin position="231"/>
        <end position="248"/>
    </location>
</feature>
<feature type="transmembrane region" description="Helical" evidence="6">
    <location>
        <begin position="209"/>
        <end position="225"/>
    </location>
</feature>
<gene>
    <name evidence="7" type="ORF">DMB65_16270</name>
</gene>
<feature type="transmembrane region" description="Helical" evidence="6">
    <location>
        <begin position="363"/>
        <end position="382"/>
    </location>
</feature>
<evidence type="ECO:0000256" key="2">
    <source>
        <dbReference type="ARBA" id="ARBA00022448"/>
    </source>
</evidence>
<dbReference type="EMBL" id="QJHK01000015">
    <property type="protein sequence ID" value="PXY39821.1"/>
    <property type="molecule type" value="Genomic_DNA"/>
</dbReference>
<evidence type="ECO:0000256" key="1">
    <source>
        <dbReference type="ARBA" id="ARBA00004651"/>
    </source>
</evidence>
<dbReference type="Gene3D" id="1.20.1530.20">
    <property type="match status" value="1"/>
</dbReference>
<keyword evidence="6" id="KW-1133">Transmembrane helix</keyword>
<feature type="region of interest" description="Disordered" evidence="5">
    <location>
        <begin position="385"/>
        <end position="405"/>
    </location>
</feature>
<evidence type="ECO:0000256" key="5">
    <source>
        <dbReference type="SAM" id="MobiDB-lite"/>
    </source>
</evidence>
<dbReference type="Proteomes" id="UP000247903">
    <property type="component" value="Unassembled WGS sequence"/>
</dbReference>
<evidence type="ECO:0000256" key="4">
    <source>
        <dbReference type="ARBA" id="ARBA00023065"/>
    </source>
</evidence>
<feature type="transmembrane region" description="Helical" evidence="6">
    <location>
        <begin position="53"/>
        <end position="70"/>
    </location>
</feature>
<comment type="caution">
    <text evidence="7">The sequence shown here is derived from an EMBL/GenBank/DDBJ whole genome shotgun (WGS) entry which is preliminary data.</text>
</comment>
<sequence>MTIIITFCVLLLVAYLFDLTSSKTKIPSVILLLLLGWIVRQITGFLLIDLPDFSMVLPILGTIGLILIVLEGSLELELNESKIGLIKKSFLGAFFPLMALSFIIAYLFQYYGGYPFKTCLSNAIPFAVISSAIAIPSVRNLSTNKREFVTYESSLSDIFGVILFNFVLYNTSFGVSTFGYFFLQILIIIVISFLSTVLLSFLLNKIDHHIKFVPIILLTILIYEISKMYHLPALLFILIFGLSINNFDELKRYKWSARFRPDSLTKEIDKFRELNVEAAFVVRSLFFLLFGYLLETSEILNPDTFIWAFGIVLILFLIRAIQLYLSKIRLMPLLFVAPRGLITILLFLSLGNSQNIPLVNKSLIIQVILLTAFLMMFGILGTSKKNESEDQKEENEKLSEHDGDN</sequence>
<comment type="subcellular location">
    <subcellularLocation>
        <location evidence="1">Cell membrane</location>
        <topology evidence="1">Multi-pass membrane protein</topology>
    </subcellularLocation>
</comment>
<dbReference type="InterPro" id="IPR038770">
    <property type="entry name" value="Na+/solute_symporter_sf"/>
</dbReference>
<feature type="transmembrane region" description="Helical" evidence="6">
    <location>
        <begin position="123"/>
        <end position="141"/>
    </location>
</feature>
<dbReference type="PANTHER" id="PTHR32507:SF0">
    <property type="entry name" value="NA(+)_H(+) ANTIPORTER 2-RELATED"/>
    <property type="match status" value="1"/>
</dbReference>
<evidence type="ECO:0000256" key="3">
    <source>
        <dbReference type="ARBA" id="ARBA00022449"/>
    </source>
</evidence>
<accession>A0A2V4BLV1</accession>
<keyword evidence="3" id="KW-0050">Antiport</keyword>
<feature type="transmembrane region" description="Helical" evidence="6">
    <location>
        <begin position="332"/>
        <end position="351"/>
    </location>
</feature>
<dbReference type="OrthoDB" id="643057at2"/>
<dbReference type="GO" id="GO:0015297">
    <property type="term" value="F:antiporter activity"/>
    <property type="evidence" value="ECO:0007669"/>
    <property type="project" value="UniProtKB-KW"/>
</dbReference>
<evidence type="ECO:0000313" key="8">
    <source>
        <dbReference type="Proteomes" id="UP000247903"/>
    </source>
</evidence>
<keyword evidence="6" id="KW-0812">Transmembrane</keyword>
<dbReference type="GO" id="GO:0006811">
    <property type="term" value="P:monoatomic ion transport"/>
    <property type="evidence" value="ECO:0007669"/>
    <property type="project" value="UniProtKB-KW"/>
</dbReference>
<keyword evidence="4" id="KW-0406">Ion transport</keyword>
<feature type="transmembrane region" description="Helical" evidence="6">
    <location>
        <begin position="90"/>
        <end position="111"/>
    </location>
</feature>
<dbReference type="AlphaFoldDB" id="A0A2V4BLV1"/>
<feature type="transmembrane region" description="Helical" evidence="6">
    <location>
        <begin position="274"/>
        <end position="293"/>
    </location>
</feature>
<dbReference type="RefSeq" id="WP_110307686.1">
    <property type="nucleotide sequence ID" value="NZ_QJHK01000015.1"/>
</dbReference>
<protein>
    <submittedName>
        <fullName evidence="7">Sodium:proton antiporter</fullName>
    </submittedName>
</protein>
<feature type="transmembrane region" description="Helical" evidence="6">
    <location>
        <begin position="181"/>
        <end position="202"/>
    </location>
</feature>
<proteinExistence type="predicted"/>
<evidence type="ECO:0000256" key="6">
    <source>
        <dbReference type="SAM" id="Phobius"/>
    </source>
</evidence>
<evidence type="ECO:0000313" key="7">
    <source>
        <dbReference type="EMBL" id="PXY39821.1"/>
    </source>
</evidence>
<feature type="transmembrane region" description="Helical" evidence="6">
    <location>
        <begin position="305"/>
        <end position="325"/>
    </location>
</feature>
<organism evidence="7 8">
    <name type="scientific">Flavobacterium cheongpyeongense</name>
    <dbReference type="NCBI Taxonomy" id="2212651"/>
    <lineage>
        <taxon>Bacteria</taxon>
        <taxon>Pseudomonadati</taxon>
        <taxon>Bacteroidota</taxon>
        <taxon>Flavobacteriia</taxon>
        <taxon>Flavobacteriales</taxon>
        <taxon>Flavobacteriaceae</taxon>
        <taxon>Flavobacterium</taxon>
    </lineage>
</organism>
<dbReference type="GO" id="GO:0005886">
    <property type="term" value="C:plasma membrane"/>
    <property type="evidence" value="ECO:0007669"/>
    <property type="project" value="UniProtKB-SubCell"/>
</dbReference>
<reference evidence="7 8" key="1">
    <citation type="submission" date="2018-05" db="EMBL/GenBank/DDBJ databases">
        <title>Flavobacterium sp. strain IMCC34759, incomplete genome.</title>
        <authorList>
            <person name="Joung Y."/>
            <person name="Cho J."/>
        </authorList>
    </citation>
    <scope>NUCLEOTIDE SEQUENCE [LARGE SCALE GENOMIC DNA]</scope>
    <source>
        <strain evidence="7 8">IMCC34759</strain>
    </source>
</reference>
<feature type="transmembrane region" description="Helical" evidence="6">
    <location>
        <begin position="148"/>
        <end position="169"/>
    </location>
</feature>
<name>A0A2V4BLV1_9FLAO</name>